<dbReference type="Proteomes" id="UP000824159">
    <property type="component" value="Unassembled WGS sequence"/>
</dbReference>
<proteinExistence type="predicted"/>
<reference evidence="4" key="1">
    <citation type="submission" date="2020-10" db="EMBL/GenBank/DDBJ databases">
        <authorList>
            <person name="Gilroy R."/>
        </authorList>
    </citation>
    <scope>NUCLEOTIDE SEQUENCE</scope>
    <source>
        <strain evidence="4">CHK176-22527</strain>
    </source>
</reference>
<dbReference type="InterPro" id="IPR047057">
    <property type="entry name" value="MerR_fam"/>
</dbReference>
<dbReference type="GO" id="GO:0003700">
    <property type="term" value="F:DNA-binding transcription factor activity"/>
    <property type="evidence" value="ECO:0007669"/>
    <property type="project" value="InterPro"/>
</dbReference>
<dbReference type="Gene3D" id="1.10.1660.10">
    <property type="match status" value="1"/>
</dbReference>
<keyword evidence="2" id="KW-0175">Coiled coil</keyword>
<evidence type="ECO:0000256" key="2">
    <source>
        <dbReference type="SAM" id="Coils"/>
    </source>
</evidence>
<evidence type="ECO:0000259" key="3">
    <source>
        <dbReference type="PROSITE" id="PS50937"/>
    </source>
</evidence>
<protein>
    <submittedName>
        <fullName evidence="4">MerR family transcriptional regulator</fullName>
    </submittedName>
</protein>
<keyword evidence="1" id="KW-0238">DNA-binding</keyword>
<name>A0A9D1HEW0_9FIRM</name>
<dbReference type="PROSITE" id="PS50937">
    <property type="entry name" value="HTH_MERR_2"/>
    <property type="match status" value="1"/>
</dbReference>
<dbReference type="Pfam" id="PF13411">
    <property type="entry name" value="MerR_1"/>
    <property type="match status" value="1"/>
</dbReference>
<evidence type="ECO:0000313" key="4">
    <source>
        <dbReference type="EMBL" id="HIU00345.1"/>
    </source>
</evidence>
<dbReference type="PANTHER" id="PTHR30204">
    <property type="entry name" value="REDOX-CYCLING DRUG-SENSING TRANSCRIPTIONAL ACTIVATOR SOXR"/>
    <property type="match status" value="1"/>
</dbReference>
<dbReference type="AlphaFoldDB" id="A0A9D1HEW0"/>
<gene>
    <name evidence="4" type="ORF">IAD12_08930</name>
</gene>
<dbReference type="InterPro" id="IPR009061">
    <property type="entry name" value="DNA-bd_dom_put_sf"/>
</dbReference>
<reference evidence="4" key="2">
    <citation type="journal article" date="2021" name="PeerJ">
        <title>Extensive microbial diversity within the chicken gut microbiome revealed by metagenomics and culture.</title>
        <authorList>
            <person name="Gilroy R."/>
            <person name="Ravi A."/>
            <person name="Getino M."/>
            <person name="Pursley I."/>
            <person name="Horton D.L."/>
            <person name="Alikhan N.F."/>
            <person name="Baker D."/>
            <person name="Gharbi K."/>
            <person name="Hall N."/>
            <person name="Watson M."/>
            <person name="Adriaenssens E.M."/>
            <person name="Foster-Nyarko E."/>
            <person name="Jarju S."/>
            <person name="Secka A."/>
            <person name="Antonio M."/>
            <person name="Oren A."/>
            <person name="Chaudhuri R.R."/>
            <person name="La Ragione R."/>
            <person name="Hildebrand F."/>
            <person name="Pallen M.J."/>
        </authorList>
    </citation>
    <scope>NUCLEOTIDE SEQUENCE</scope>
    <source>
        <strain evidence="4">CHK176-22527</strain>
    </source>
</reference>
<dbReference type="InterPro" id="IPR000551">
    <property type="entry name" value="MerR-type_HTH_dom"/>
</dbReference>
<accession>A0A9D1HEW0</accession>
<evidence type="ECO:0000313" key="5">
    <source>
        <dbReference type="Proteomes" id="UP000824159"/>
    </source>
</evidence>
<evidence type="ECO:0000256" key="1">
    <source>
        <dbReference type="ARBA" id="ARBA00023125"/>
    </source>
</evidence>
<dbReference type="GO" id="GO:0003677">
    <property type="term" value="F:DNA binding"/>
    <property type="evidence" value="ECO:0007669"/>
    <property type="project" value="UniProtKB-KW"/>
</dbReference>
<sequence length="410" mass="47573">MKIGDFARKYDMNVTTVRYYVEHALLTPERKNNQYVFNNSCTEDMEKIIRYKSLSFSLEEIELLLFLEKTSKFKDRIVLDIFSSILKNKKEALEQKNQCIKNTIKELTYEIENLPHSCESAKDDVNGIPFTFIPYMYCPICSSPLRLESASLSNNKLTSGDLSCACGYESHIEDGVILCDGYTQSTPFKAFKNIESVVSITEEFGKEYRILIDKAYMWMYHQIPTGDEHRIVMAGPFTFNFLLKYCQEFSRNTTFVIIDPSLKRISKMQKYMKEFDFQTVFIAGTLDKIPVRRECIDIYADDFSSVNCIFTYNKSPYRYISPLIKKKGMVAGIFTDYGKAPKSIMNFKKDHPDFIPANMSLPKIKKNIEENGMKFAESKLIGRTSGREKEFRRQIDNEMIPVLGFRAVKK</sequence>
<dbReference type="PANTHER" id="PTHR30204:SF96">
    <property type="entry name" value="CHROMOSOME-ANCHORING PROTEIN RACA"/>
    <property type="match status" value="1"/>
</dbReference>
<feature type="coiled-coil region" evidence="2">
    <location>
        <begin position="83"/>
        <end position="110"/>
    </location>
</feature>
<comment type="caution">
    <text evidence="4">The sequence shown here is derived from an EMBL/GenBank/DDBJ whole genome shotgun (WGS) entry which is preliminary data.</text>
</comment>
<organism evidence="4 5">
    <name type="scientific">Candidatus Allocopromorpha excrementavium</name>
    <dbReference type="NCBI Taxonomy" id="2840741"/>
    <lineage>
        <taxon>Bacteria</taxon>
        <taxon>Bacillati</taxon>
        <taxon>Bacillota</taxon>
        <taxon>Clostridia</taxon>
        <taxon>Eubacteriales</taxon>
        <taxon>Eubacteriaceae</taxon>
        <taxon>Eubacteriaceae incertae sedis</taxon>
        <taxon>Candidatus Allocopromorpha</taxon>
    </lineage>
</organism>
<dbReference type="EMBL" id="DVLX01000105">
    <property type="protein sequence ID" value="HIU00345.1"/>
    <property type="molecule type" value="Genomic_DNA"/>
</dbReference>
<dbReference type="SUPFAM" id="SSF46955">
    <property type="entry name" value="Putative DNA-binding domain"/>
    <property type="match status" value="1"/>
</dbReference>
<dbReference type="SMART" id="SM00422">
    <property type="entry name" value="HTH_MERR"/>
    <property type="match status" value="1"/>
</dbReference>
<feature type="domain" description="HTH merR-type" evidence="3">
    <location>
        <begin position="1"/>
        <end position="67"/>
    </location>
</feature>